<dbReference type="Proteomes" id="UP000823631">
    <property type="component" value="Unassembled WGS sequence"/>
</dbReference>
<evidence type="ECO:0000256" key="6">
    <source>
        <dbReference type="ARBA" id="ARBA00022840"/>
    </source>
</evidence>
<keyword evidence="1" id="KW-0639">Primosome</keyword>
<dbReference type="Pfam" id="PF18074">
    <property type="entry name" value="PriA_C"/>
    <property type="match status" value="1"/>
</dbReference>
<keyword evidence="2" id="KW-0235">DNA replication</keyword>
<evidence type="ECO:0000256" key="2">
    <source>
        <dbReference type="ARBA" id="ARBA00022705"/>
    </source>
</evidence>
<dbReference type="InterPro" id="IPR040498">
    <property type="entry name" value="PriA_CRR"/>
</dbReference>
<evidence type="ECO:0000313" key="10">
    <source>
        <dbReference type="Proteomes" id="UP000823631"/>
    </source>
</evidence>
<dbReference type="Pfam" id="PF00271">
    <property type="entry name" value="Helicase_C"/>
    <property type="match status" value="1"/>
</dbReference>
<dbReference type="Pfam" id="PF18319">
    <property type="entry name" value="Zn_ribbon_PriA"/>
    <property type="match status" value="1"/>
</dbReference>
<name>A0A9D9DBH0_9GAMM</name>
<dbReference type="GO" id="GO:0003677">
    <property type="term" value="F:DNA binding"/>
    <property type="evidence" value="ECO:0007669"/>
    <property type="project" value="UniProtKB-KW"/>
</dbReference>
<dbReference type="NCBIfam" id="TIGR00595">
    <property type="entry name" value="priA"/>
    <property type="match status" value="1"/>
</dbReference>
<dbReference type="Gene3D" id="3.40.50.300">
    <property type="entry name" value="P-loop containing nucleotide triphosphate hydrolases"/>
    <property type="match status" value="2"/>
</dbReference>
<organism evidence="9 10">
    <name type="scientific">Candidatus Avisuccinivibrio stercorigallinarum</name>
    <dbReference type="NCBI Taxonomy" id="2840704"/>
    <lineage>
        <taxon>Bacteria</taxon>
        <taxon>Pseudomonadati</taxon>
        <taxon>Pseudomonadota</taxon>
        <taxon>Gammaproteobacteria</taxon>
        <taxon>Aeromonadales</taxon>
        <taxon>Succinivibrionaceae</taxon>
        <taxon>Succinivibrionaceae incertae sedis</taxon>
        <taxon>Candidatus Avisuccinivibrio</taxon>
    </lineage>
</organism>
<evidence type="ECO:0000313" key="9">
    <source>
        <dbReference type="EMBL" id="MBO8415425.1"/>
    </source>
</evidence>
<reference evidence="9" key="1">
    <citation type="submission" date="2020-10" db="EMBL/GenBank/DDBJ databases">
        <authorList>
            <person name="Gilroy R."/>
        </authorList>
    </citation>
    <scope>NUCLEOTIDE SEQUENCE</scope>
    <source>
        <strain evidence="9">17213</strain>
    </source>
</reference>
<keyword evidence="7" id="KW-0238">DNA-binding</keyword>
<dbReference type="AlphaFoldDB" id="A0A9D9DBH0"/>
<evidence type="ECO:0000259" key="8">
    <source>
        <dbReference type="PROSITE" id="PS51194"/>
    </source>
</evidence>
<evidence type="ECO:0000256" key="4">
    <source>
        <dbReference type="ARBA" id="ARBA00022741"/>
    </source>
</evidence>
<keyword evidence="5" id="KW-0862">Zinc</keyword>
<dbReference type="InterPro" id="IPR001650">
    <property type="entry name" value="Helicase_C-like"/>
</dbReference>
<dbReference type="GO" id="GO:0006269">
    <property type="term" value="P:DNA replication, synthesis of primer"/>
    <property type="evidence" value="ECO:0007669"/>
    <property type="project" value="UniProtKB-KW"/>
</dbReference>
<feature type="non-terminal residue" evidence="9">
    <location>
        <position position="1"/>
    </location>
</feature>
<dbReference type="InterPro" id="IPR027417">
    <property type="entry name" value="P-loop_NTPase"/>
</dbReference>
<gene>
    <name evidence="9" type="primary">priA</name>
    <name evidence="9" type="ORF">IAB19_03470</name>
</gene>
<dbReference type="GO" id="GO:0005524">
    <property type="term" value="F:ATP binding"/>
    <property type="evidence" value="ECO:0007669"/>
    <property type="project" value="UniProtKB-KW"/>
</dbReference>
<evidence type="ECO:0000256" key="3">
    <source>
        <dbReference type="ARBA" id="ARBA00022723"/>
    </source>
</evidence>
<keyword evidence="3" id="KW-0479">Metal-binding</keyword>
<dbReference type="GO" id="GO:0006302">
    <property type="term" value="P:double-strand break repair"/>
    <property type="evidence" value="ECO:0007669"/>
    <property type="project" value="InterPro"/>
</dbReference>
<dbReference type="SMART" id="SM00490">
    <property type="entry name" value="HELICc"/>
    <property type="match status" value="1"/>
</dbReference>
<dbReference type="GO" id="GO:0043138">
    <property type="term" value="F:3'-5' DNA helicase activity"/>
    <property type="evidence" value="ECO:0007669"/>
    <property type="project" value="TreeGrafter"/>
</dbReference>
<evidence type="ECO:0000256" key="1">
    <source>
        <dbReference type="ARBA" id="ARBA00022515"/>
    </source>
</evidence>
<protein>
    <submittedName>
        <fullName evidence="9">Primosomal protein N</fullName>
    </submittedName>
</protein>
<dbReference type="SUPFAM" id="SSF52540">
    <property type="entry name" value="P-loop containing nucleoside triphosphate hydrolases"/>
    <property type="match status" value="1"/>
</dbReference>
<keyword evidence="6" id="KW-0067">ATP-binding</keyword>
<proteinExistence type="predicted"/>
<dbReference type="GO" id="GO:0006270">
    <property type="term" value="P:DNA replication initiation"/>
    <property type="evidence" value="ECO:0007669"/>
    <property type="project" value="TreeGrafter"/>
</dbReference>
<dbReference type="GO" id="GO:0006310">
    <property type="term" value="P:DNA recombination"/>
    <property type="evidence" value="ECO:0007669"/>
    <property type="project" value="InterPro"/>
</dbReference>
<accession>A0A9D9DBH0</accession>
<dbReference type="GO" id="GO:1990077">
    <property type="term" value="C:primosome complex"/>
    <property type="evidence" value="ECO:0007669"/>
    <property type="project" value="UniProtKB-KW"/>
</dbReference>
<dbReference type="EMBL" id="JADINH010000074">
    <property type="protein sequence ID" value="MBO8415425.1"/>
    <property type="molecule type" value="Genomic_DNA"/>
</dbReference>
<dbReference type="GO" id="GO:0046872">
    <property type="term" value="F:metal ion binding"/>
    <property type="evidence" value="ECO:0007669"/>
    <property type="project" value="UniProtKB-KW"/>
</dbReference>
<evidence type="ECO:0000256" key="5">
    <source>
        <dbReference type="ARBA" id="ARBA00022833"/>
    </source>
</evidence>
<keyword evidence="4" id="KW-0547">Nucleotide-binding</keyword>
<dbReference type="PANTHER" id="PTHR30580:SF0">
    <property type="entry name" value="PRIMOSOMAL PROTEIN N"/>
    <property type="match status" value="1"/>
</dbReference>
<feature type="domain" description="Helicase C-terminal" evidence="8">
    <location>
        <begin position="142"/>
        <end position="300"/>
    </location>
</feature>
<evidence type="ECO:0000256" key="7">
    <source>
        <dbReference type="ARBA" id="ARBA00023125"/>
    </source>
</evidence>
<comment type="caution">
    <text evidence="9">The sequence shown here is derived from an EMBL/GenBank/DDBJ whole genome shotgun (WGS) entry which is preliminary data.</text>
</comment>
<dbReference type="InterPro" id="IPR005259">
    <property type="entry name" value="PriA"/>
</dbReference>
<dbReference type="InterPro" id="IPR041236">
    <property type="entry name" value="PriA_C"/>
</dbReference>
<sequence length="408" mass="45853">RYHARTLAVERARLNHCPLILGSATPSMESLFAVQSGKFELLTLTRRAGHALLPTLELVDLRREPLTQGLATGIGRTLEEQIGLETVKGNQVLLFLNRRGYAHQLLCHRCGHLFVCPHCDNILTVHKQEHKLSCHICDSSYRLPDHCPVCGCGAEGLIENGYGTEQIEAFLKKRYPDVGVERIDRDSVKTKAELEVRLERVRSKESMILIGTQMLAKGHDFPDVTLVGIIDVDGGLFSDDFRAQEYSAQLITQVAGRSGRALKPGRVIIQTHHPDNLLLNQLIDPAMSYTQLLTYLMDLRLRLQLPPVTTQAFILANSLQREKAHRFLIELQQALMPLLSRMPEVNAGIVMSDKIEKRHNRYHFHILVSAPTRLLLDEFLNEAVLQAAALKTGGEVRFAVDVDPLTMY</sequence>
<dbReference type="PANTHER" id="PTHR30580">
    <property type="entry name" value="PRIMOSOMAL PROTEIN N"/>
    <property type="match status" value="1"/>
</dbReference>
<reference evidence="9" key="2">
    <citation type="journal article" date="2021" name="PeerJ">
        <title>Extensive microbial diversity within the chicken gut microbiome revealed by metagenomics and culture.</title>
        <authorList>
            <person name="Gilroy R."/>
            <person name="Ravi A."/>
            <person name="Getino M."/>
            <person name="Pursley I."/>
            <person name="Horton D.L."/>
            <person name="Alikhan N.F."/>
            <person name="Baker D."/>
            <person name="Gharbi K."/>
            <person name="Hall N."/>
            <person name="Watson M."/>
            <person name="Adriaenssens E.M."/>
            <person name="Foster-Nyarko E."/>
            <person name="Jarju S."/>
            <person name="Secka A."/>
            <person name="Antonio M."/>
            <person name="Oren A."/>
            <person name="Chaudhuri R.R."/>
            <person name="La Ragione R."/>
            <person name="Hildebrand F."/>
            <person name="Pallen M.J."/>
        </authorList>
    </citation>
    <scope>NUCLEOTIDE SEQUENCE</scope>
    <source>
        <strain evidence="9">17213</strain>
    </source>
</reference>
<dbReference type="PROSITE" id="PS51194">
    <property type="entry name" value="HELICASE_CTER"/>
    <property type="match status" value="1"/>
</dbReference>